<reference evidence="7 8" key="1">
    <citation type="submission" date="2020-03" db="EMBL/GenBank/DDBJ databases">
        <title>WGS of the type strain of Planosporangium spp.</title>
        <authorList>
            <person name="Thawai C."/>
        </authorList>
    </citation>
    <scope>NUCLEOTIDE SEQUENCE [LARGE SCALE GENOMIC DNA]</scope>
    <source>
        <strain evidence="7 8">TBRC 5610</strain>
    </source>
</reference>
<keyword evidence="3 4" id="KW-0663">Pyridoxal phosphate</keyword>
<dbReference type="Gene3D" id="3.40.640.10">
    <property type="entry name" value="Type I PLP-dependent aspartate aminotransferase-like (Major domain)"/>
    <property type="match status" value="1"/>
</dbReference>
<dbReference type="Pfam" id="PF22580">
    <property type="entry name" value="KYNU_C"/>
    <property type="match status" value="1"/>
</dbReference>
<dbReference type="EMBL" id="JAATVY010000035">
    <property type="protein sequence ID" value="NJC73724.1"/>
    <property type="molecule type" value="Genomic_DNA"/>
</dbReference>
<organism evidence="7 8">
    <name type="scientific">Planosporangium thailandense</name>
    <dbReference type="NCBI Taxonomy" id="765197"/>
    <lineage>
        <taxon>Bacteria</taxon>
        <taxon>Bacillati</taxon>
        <taxon>Actinomycetota</taxon>
        <taxon>Actinomycetes</taxon>
        <taxon>Micromonosporales</taxon>
        <taxon>Micromonosporaceae</taxon>
        <taxon>Planosporangium</taxon>
    </lineage>
</organism>
<dbReference type="InterPro" id="IPR015424">
    <property type="entry name" value="PyrdxlP-dep_Trfase"/>
</dbReference>
<evidence type="ECO:0000256" key="3">
    <source>
        <dbReference type="ARBA" id="ARBA00022898"/>
    </source>
</evidence>
<evidence type="ECO:0000256" key="1">
    <source>
        <dbReference type="ARBA" id="ARBA00022642"/>
    </source>
</evidence>
<feature type="binding site" evidence="4">
    <location>
        <position position="270"/>
    </location>
    <ligand>
        <name>pyridoxal 5'-phosphate</name>
        <dbReference type="ChEBI" id="CHEBI:597326"/>
    </ligand>
</feature>
<feature type="binding site" evidence="4">
    <location>
        <position position="348"/>
    </location>
    <ligand>
        <name>pyridoxal 5'-phosphate</name>
        <dbReference type="ChEBI" id="CHEBI:597326"/>
    </ligand>
</feature>
<keyword evidence="2 4" id="KW-0378">Hydrolase</keyword>
<comment type="subunit">
    <text evidence="4 6">Homodimer.</text>
</comment>
<protein>
    <recommendedName>
        <fullName evidence="4 5">Kynureninase</fullName>
        <ecNumber evidence="4 5">3.7.1.3</ecNumber>
    </recommendedName>
    <alternativeName>
        <fullName evidence="4">L-kynurenine hydrolase</fullName>
    </alternativeName>
</protein>
<dbReference type="EC" id="3.7.1.3" evidence="4 5"/>
<comment type="catalytic activity">
    <reaction evidence="4 6">
        <text>L-kynurenine + H2O = anthranilate + L-alanine + H(+)</text>
        <dbReference type="Rhea" id="RHEA:16813"/>
        <dbReference type="ChEBI" id="CHEBI:15377"/>
        <dbReference type="ChEBI" id="CHEBI:15378"/>
        <dbReference type="ChEBI" id="CHEBI:16567"/>
        <dbReference type="ChEBI" id="CHEBI:57959"/>
        <dbReference type="ChEBI" id="CHEBI:57972"/>
        <dbReference type="EC" id="3.7.1.3"/>
    </reaction>
</comment>
<sequence>MSTVSIIDKPTPPGVEGTPICRVHGIGRRIVRRVGGAAEPLRVRIVPAQQVDDDAGAGTAKLPFVTDLLSRAEELDAGDPLAPYRDRFVIDEPDLVYFDGNSLGRLPVATRQRLADVIAREWGQGLIRGWDAWIELARRAGDVLATGVLGVSPGEVVVSDSTSVNLYKLAAAALDARPGRRVIVTDDDNFPTDRYILEGLAAARGLELRVLRADIDDGLDPADVRAALDEDVALVCLSHLAYRSGALADLVAITGAAHEVGALTLWDLCHSVGSVPVPLREANVDLAVGCTYKYLNAGPGAPAFLYVRADLQEQLRQPIWGWFGQRDQFAMASGYDPAASIDRFLVGTTPVLGAYAVLEGASITAEAGIDRIAAKGAALTEYAIELFDALLAGDGFTLATPREPGRRGAHVTLYHPNAWQICQALKAANVIPDFRTPDRLRMGLAPLYTRFVDVHEGFDRLRTIMRSGAWRDFPAERARVT</sequence>
<dbReference type="InterPro" id="IPR015422">
    <property type="entry name" value="PyrdxlP-dep_Trfase_small"/>
</dbReference>
<feature type="binding site" evidence="4">
    <location>
        <position position="322"/>
    </location>
    <ligand>
        <name>pyridoxal 5'-phosphate</name>
        <dbReference type="ChEBI" id="CHEBI:597326"/>
    </ligand>
</feature>
<evidence type="ECO:0000313" key="8">
    <source>
        <dbReference type="Proteomes" id="UP000722989"/>
    </source>
</evidence>
<dbReference type="PANTHER" id="PTHR14084">
    <property type="entry name" value="KYNURENINASE"/>
    <property type="match status" value="1"/>
</dbReference>
<proteinExistence type="inferred from homology"/>
<comment type="catalytic activity">
    <reaction evidence="6">
        <text>3-hydroxy-L-kynurenine + H2O = 3-hydroxyanthranilate + L-alanine + H(+)</text>
        <dbReference type="Rhea" id="RHEA:25143"/>
        <dbReference type="ChEBI" id="CHEBI:15377"/>
        <dbReference type="ChEBI" id="CHEBI:15378"/>
        <dbReference type="ChEBI" id="CHEBI:36559"/>
        <dbReference type="ChEBI" id="CHEBI:57972"/>
        <dbReference type="ChEBI" id="CHEBI:58125"/>
        <dbReference type="EC" id="3.7.1.3"/>
    </reaction>
</comment>
<evidence type="ECO:0000256" key="5">
    <source>
        <dbReference type="NCBIfam" id="TIGR01814"/>
    </source>
</evidence>
<dbReference type="GO" id="GO:0030429">
    <property type="term" value="F:kynureninase activity"/>
    <property type="evidence" value="ECO:0007669"/>
    <property type="project" value="UniProtKB-EC"/>
</dbReference>
<gene>
    <name evidence="4 7" type="primary">kynU</name>
    <name evidence="7" type="ORF">HC031_28990</name>
</gene>
<dbReference type="Proteomes" id="UP000722989">
    <property type="component" value="Unassembled WGS sequence"/>
</dbReference>
<feature type="binding site" evidence="4">
    <location>
        <position position="267"/>
    </location>
    <ligand>
        <name>pyridoxal 5'-phosphate</name>
        <dbReference type="ChEBI" id="CHEBI:597326"/>
    </ligand>
</feature>
<evidence type="ECO:0000256" key="2">
    <source>
        <dbReference type="ARBA" id="ARBA00022801"/>
    </source>
</evidence>
<dbReference type="PIRSF" id="PIRSF038800">
    <property type="entry name" value="KYNU"/>
    <property type="match status" value="1"/>
</dbReference>
<dbReference type="Gene3D" id="3.90.1150.10">
    <property type="entry name" value="Aspartate Aminotransferase, domain 1"/>
    <property type="match status" value="1"/>
</dbReference>
<evidence type="ECO:0000313" key="7">
    <source>
        <dbReference type="EMBL" id="NJC73724.1"/>
    </source>
</evidence>
<name>A0ABX0Y5N8_9ACTN</name>
<feature type="modified residue" description="N6-(pyridoxal phosphate)lysine" evidence="4">
    <location>
        <position position="293"/>
    </location>
</feature>
<feature type="binding site" evidence="4">
    <location>
        <position position="162"/>
    </location>
    <ligand>
        <name>pyridoxal 5'-phosphate</name>
        <dbReference type="ChEBI" id="CHEBI:597326"/>
    </ligand>
</feature>
<dbReference type="InterPro" id="IPR015421">
    <property type="entry name" value="PyrdxlP-dep_Trfase_major"/>
</dbReference>
<accession>A0ABX0Y5N8</accession>
<dbReference type="HAMAP" id="MF_01970">
    <property type="entry name" value="Kynureninase"/>
    <property type="match status" value="1"/>
</dbReference>
<comment type="cofactor">
    <cofactor evidence="4 6">
        <name>pyridoxal 5'-phosphate</name>
        <dbReference type="ChEBI" id="CHEBI:597326"/>
    </cofactor>
</comment>
<feature type="binding site" evidence="4">
    <location>
        <position position="292"/>
    </location>
    <ligand>
        <name>pyridoxal 5'-phosphate</name>
        <dbReference type="ChEBI" id="CHEBI:597326"/>
    </ligand>
</feature>
<evidence type="ECO:0000256" key="6">
    <source>
        <dbReference type="PIRNR" id="PIRNR038800"/>
    </source>
</evidence>
<comment type="similarity">
    <text evidence="4 6">Belongs to the kynureninase family.</text>
</comment>
<comment type="caution">
    <text evidence="4">Lacks conserved residue(s) required for the propagation of feature annotation.</text>
</comment>
<comment type="caution">
    <text evidence="7">The sequence shown here is derived from an EMBL/GenBank/DDBJ whole genome shotgun (WGS) entry which is preliminary data.</text>
</comment>
<comment type="pathway">
    <text evidence="4 6">Amino-acid degradation; L-kynurenine degradation; L-alanine and anthranilate from L-kynurenine: step 1/1.</text>
</comment>
<comment type="function">
    <text evidence="4 6">Catalyzes the cleavage of L-kynurenine (L-Kyn) and L-3-hydroxykynurenine (L-3OHKyn) into anthranilic acid (AA) and 3-hydroxyanthranilic acid (3-OHAA), respectively.</text>
</comment>
<comment type="pathway">
    <text evidence="4 6">Cofactor biosynthesis; NAD(+) biosynthesis; quinolinate from L-kynurenine: step 2/3.</text>
</comment>
<keyword evidence="1 4" id="KW-0662">Pyridine nucleotide biosynthesis</keyword>
<dbReference type="InterPro" id="IPR010111">
    <property type="entry name" value="Kynureninase"/>
</dbReference>
<dbReference type="SUPFAM" id="SSF53383">
    <property type="entry name" value="PLP-dependent transferases"/>
    <property type="match status" value="1"/>
</dbReference>
<dbReference type="NCBIfam" id="TIGR01814">
    <property type="entry name" value="kynureninase"/>
    <property type="match status" value="1"/>
</dbReference>
<keyword evidence="8" id="KW-1185">Reference proteome</keyword>
<feature type="binding site" evidence="4">
    <location>
        <begin position="190"/>
        <end position="193"/>
    </location>
    <ligand>
        <name>pyridoxal 5'-phosphate</name>
        <dbReference type="ChEBI" id="CHEBI:597326"/>
    </ligand>
</feature>
<evidence type="ECO:0000256" key="4">
    <source>
        <dbReference type="HAMAP-Rule" id="MF_01970"/>
    </source>
</evidence>
<dbReference type="PANTHER" id="PTHR14084:SF0">
    <property type="entry name" value="KYNURENINASE"/>
    <property type="match status" value="1"/>
</dbReference>
<feature type="binding site" evidence="4">
    <location>
        <position position="163"/>
    </location>
    <ligand>
        <name>pyridoxal 5'-phosphate</name>
        <dbReference type="ChEBI" id="CHEBI:597326"/>
    </ligand>
</feature>